<evidence type="ECO:0000313" key="8">
    <source>
        <dbReference type="EMBL" id="KAG6467107.1"/>
    </source>
</evidence>
<reference evidence="8 9" key="1">
    <citation type="submission" date="2020-08" db="EMBL/GenBank/DDBJ databases">
        <title>Plant Genome Project.</title>
        <authorList>
            <person name="Zhang R.-G."/>
        </authorList>
    </citation>
    <scope>NUCLEOTIDE SEQUENCE [LARGE SCALE GENOMIC DNA]</scope>
    <source>
        <tissue evidence="8">Rhizome</tissue>
    </source>
</reference>
<accession>A0A8J5C106</accession>
<keyword evidence="4" id="KW-0804">Transcription</keyword>
<dbReference type="PANTHER" id="PTHR12565">
    <property type="entry name" value="STEROL REGULATORY ELEMENT-BINDING PROTEIN"/>
    <property type="match status" value="1"/>
</dbReference>
<keyword evidence="3" id="KW-0805">Transcription regulation</keyword>
<dbReference type="InterPro" id="IPR011598">
    <property type="entry name" value="bHLH_dom"/>
</dbReference>
<organism evidence="8 9">
    <name type="scientific">Zingiber officinale</name>
    <name type="common">Ginger</name>
    <name type="synonym">Amomum zingiber</name>
    <dbReference type="NCBI Taxonomy" id="94328"/>
    <lineage>
        <taxon>Eukaryota</taxon>
        <taxon>Viridiplantae</taxon>
        <taxon>Streptophyta</taxon>
        <taxon>Embryophyta</taxon>
        <taxon>Tracheophyta</taxon>
        <taxon>Spermatophyta</taxon>
        <taxon>Magnoliopsida</taxon>
        <taxon>Liliopsida</taxon>
        <taxon>Zingiberales</taxon>
        <taxon>Zingiberaceae</taxon>
        <taxon>Zingiber</taxon>
    </lineage>
</organism>
<dbReference type="Proteomes" id="UP000734854">
    <property type="component" value="Unassembled WGS sequence"/>
</dbReference>
<evidence type="ECO:0000256" key="6">
    <source>
        <dbReference type="SAM" id="MobiDB-lite"/>
    </source>
</evidence>
<dbReference type="GO" id="GO:0046983">
    <property type="term" value="F:protein dimerization activity"/>
    <property type="evidence" value="ECO:0007669"/>
    <property type="project" value="InterPro"/>
</dbReference>
<dbReference type="PANTHER" id="PTHR12565:SF112">
    <property type="entry name" value="TRANSCRIPTION FACTOR BHLH48-RELATED"/>
    <property type="match status" value="1"/>
</dbReference>
<feature type="domain" description="BHLH" evidence="7">
    <location>
        <begin position="221"/>
        <end position="283"/>
    </location>
</feature>
<comment type="similarity">
    <text evidence="2">Belongs to the bHLH protein family.</text>
</comment>
<dbReference type="InterPro" id="IPR036638">
    <property type="entry name" value="HLH_DNA-bd_sf"/>
</dbReference>
<evidence type="ECO:0000259" key="7">
    <source>
        <dbReference type="PROSITE" id="PS50888"/>
    </source>
</evidence>
<feature type="compositionally biased region" description="Pro residues" evidence="6">
    <location>
        <begin position="150"/>
        <end position="159"/>
    </location>
</feature>
<dbReference type="EMBL" id="JACMSC010000088">
    <property type="protein sequence ID" value="KAG6467107.1"/>
    <property type="molecule type" value="Genomic_DNA"/>
</dbReference>
<keyword evidence="5" id="KW-0539">Nucleus</keyword>
<name>A0A8J5C106_ZINOF</name>
<sequence>MESAEAPQISGVRSGSSGTCAAEIAESLRFEEEIQSLIVHPNFEASNGSSFTALLGLSGNQAAELLHEHGLTAAASSPAGAAEMWRLRLGGDRAAGELRLPLGCSPTFPSDAAIVESAARFSVFASEESPTSSSGGGISPRLKVEQLDPDSPPSVPVLPSPKTKRSPAKRKGTCEKSKARGTAKKIKRTEEKKDPTKATATEEDTADEKLPYVHVRARRGQATDSHSLAERARREKINARMKLLQELVPGCSKVGNFLNHSRDLMITGTALVLDEIINHVQSLQRQVEFLSMRLAAVNPCIDLSFLDHILSTQCEPGAGAANGREALAWNPAPWSPDSAIAGEDVRRLLLPRQYQVWHLDLLGPQQSSMAWERDATPHHNALPFPGTGTGTSLFGYDSTNSGNEGPPAMRHSCLFQSGPIGPLTM</sequence>
<dbReference type="GO" id="GO:0003700">
    <property type="term" value="F:DNA-binding transcription factor activity"/>
    <property type="evidence" value="ECO:0007669"/>
    <property type="project" value="TreeGrafter"/>
</dbReference>
<keyword evidence="9" id="KW-1185">Reference proteome</keyword>
<dbReference type="InterPro" id="IPR024097">
    <property type="entry name" value="bHLH_ZIP_TF"/>
</dbReference>
<evidence type="ECO:0000256" key="3">
    <source>
        <dbReference type="ARBA" id="ARBA00023015"/>
    </source>
</evidence>
<dbReference type="AlphaFoldDB" id="A0A8J5C106"/>
<comment type="caution">
    <text evidence="8">The sequence shown here is derived from an EMBL/GenBank/DDBJ whole genome shotgun (WGS) entry which is preliminary data.</text>
</comment>
<evidence type="ECO:0000313" key="9">
    <source>
        <dbReference type="Proteomes" id="UP000734854"/>
    </source>
</evidence>
<protein>
    <recommendedName>
        <fullName evidence="7">BHLH domain-containing protein</fullName>
    </recommendedName>
</protein>
<dbReference type="Pfam" id="PF00010">
    <property type="entry name" value="HLH"/>
    <property type="match status" value="1"/>
</dbReference>
<dbReference type="GO" id="GO:0005634">
    <property type="term" value="C:nucleus"/>
    <property type="evidence" value="ECO:0007669"/>
    <property type="project" value="UniProtKB-SubCell"/>
</dbReference>
<gene>
    <name evidence="8" type="ORF">ZIOFF_075080</name>
</gene>
<proteinExistence type="inferred from homology"/>
<comment type="subcellular location">
    <subcellularLocation>
        <location evidence="1">Nucleus</location>
    </subcellularLocation>
</comment>
<evidence type="ECO:0000256" key="4">
    <source>
        <dbReference type="ARBA" id="ARBA00023163"/>
    </source>
</evidence>
<dbReference type="Gene3D" id="4.10.280.10">
    <property type="entry name" value="Helix-loop-helix DNA-binding domain"/>
    <property type="match status" value="1"/>
</dbReference>
<dbReference type="CDD" id="cd18919">
    <property type="entry name" value="bHLH_AtBPE_like"/>
    <property type="match status" value="1"/>
</dbReference>
<evidence type="ECO:0000256" key="2">
    <source>
        <dbReference type="ARBA" id="ARBA00005510"/>
    </source>
</evidence>
<dbReference type="SMART" id="SM00353">
    <property type="entry name" value="HLH"/>
    <property type="match status" value="1"/>
</dbReference>
<evidence type="ECO:0000256" key="5">
    <source>
        <dbReference type="ARBA" id="ARBA00023242"/>
    </source>
</evidence>
<dbReference type="PROSITE" id="PS50888">
    <property type="entry name" value="BHLH"/>
    <property type="match status" value="1"/>
</dbReference>
<dbReference type="SUPFAM" id="SSF47459">
    <property type="entry name" value="HLH, helix-loop-helix DNA-binding domain"/>
    <property type="match status" value="1"/>
</dbReference>
<feature type="compositionally biased region" description="Basic residues" evidence="6">
    <location>
        <begin position="162"/>
        <end position="171"/>
    </location>
</feature>
<evidence type="ECO:0000256" key="1">
    <source>
        <dbReference type="ARBA" id="ARBA00004123"/>
    </source>
</evidence>
<feature type="region of interest" description="Disordered" evidence="6">
    <location>
        <begin position="126"/>
        <end position="205"/>
    </location>
</feature>